<name>A0A445MF14_ENSVE</name>
<protein>
    <recommendedName>
        <fullName evidence="2">Retrotransposon gag domain-containing protein</fullName>
    </recommendedName>
</protein>
<accession>A0A445MF14</accession>
<evidence type="ECO:0000313" key="1">
    <source>
        <dbReference type="EMBL" id="RZR72855.1"/>
    </source>
</evidence>
<gene>
    <name evidence="1" type="ORF">BHM03_00017978</name>
</gene>
<reference evidence="1" key="1">
    <citation type="journal article" date="2018" name="Data Brief">
        <title>Genome sequence data from 17 accessions of Ensete ventricosum, a staple food crop for millions in Ethiopia.</title>
        <authorList>
            <person name="Yemataw Z."/>
            <person name="Muzemil S."/>
            <person name="Ambachew D."/>
            <person name="Tripathi L."/>
            <person name="Tesfaye K."/>
            <person name="Chala A."/>
            <person name="Farbos A."/>
            <person name="O'Neill P."/>
            <person name="Moore K."/>
            <person name="Grant M."/>
            <person name="Studholme D.J."/>
        </authorList>
    </citation>
    <scope>NUCLEOTIDE SEQUENCE [LARGE SCALE GENOMIC DNA]</scope>
    <source>
        <tissue evidence="1">Leaf</tissue>
    </source>
</reference>
<proteinExistence type="predicted"/>
<evidence type="ECO:0008006" key="2">
    <source>
        <dbReference type="Google" id="ProtNLM"/>
    </source>
</evidence>
<dbReference type="EMBL" id="KV875766">
    <property type="protein sequence ID" value="RZR72855.1"/>
    <property type="molecule type" value="Genomic_DNA"/>
</dbReference>
<organism evidence="1">
    <name type="scientific">Ensete ventricosum</name>
    <name type="common">Abyssinian banana</name>
    <name type="synonym">Musa ensete</name>
    <dbReference type="NCBI Taxonomy" id="4639"/>
    <lineage>
        <taxon>Eukaryota</taxon>
        <taxon>Viridiplantae</taxon>
        <taxon>Streptophyta</taxon>
        <taxon>Embryophyta</taxon>
        <taxon>Tracheophyta</taxon>
        <taxon>Spermatophyta</taxon>
        <taxon>Magnoliopsida</taxon>
        <taxon>Liliopsida</taxon>
        <taxon>Zingiberales</taxon>
        <taxon>Musaceae</taxon>
        <taxon>Ensete</taxon>
    </lineage>
</organism>
<dbReference type="AlphaFoldDB" id="A0A445MF14"/>
<sequence>MWYSRMKSHLISFFDQMAKEFESNFLASAKLKLSTIALLRQSQKDEEPLSYFVSHFVIEIMVFLVPNRVTPNDCPGDAPTCQPIHVRRSTSVGKCKDHKRLYVEKS</sequence>
<dbReference type="Proteomes" id="UP000290560">
    <property type="component" value="Unassembled WGS sequence"/>
</dbReference>